<proteinExistence type="predicted"/>
<keyword evidence="2" id="KW-0472">Membrane</keyword>
<dbReference type="Proteomes" id="UP001258017">
    <property type="component" value="Unassembled WGS sequence"/>
</dbReference>
<dbReference type="EMBL" id="JAIFRP010000002">
    <property type="protein sequence ID" value="KAK2588771.1"/>
    <property type="molecule type" value="Genomic_DNA"/>
</dbReference>
<comment type="caution">
    <text evidence="3">The sequence shown here is derived from an EMBL/GenBank/DDBJ whole genome shotgun (WGS) entry which is preliminary data.</text>
</comment>
<feature type="compositionally biased region" description="Polar residues" evidence="1">
    <location>
        <begin position="13"/>
        <end position="23"/>
    </location>
</feature>
<reference evidence="3" key="2">
    <citation type="journal article" date="2023" name="Commun. Biol.">
        <title>Intrasexual cuticular hydrocarbon dimorphism in a wasp sheds light on hydrocarbon biosynthesis genes in Hymenoptera.</title>
        <authorList>
            <person name="Moris V.C."/>
            <person name="Podsiadlowski L."/>
            <person name="Martin S."/>
            <person name="Oeyen J.P."/>
            <person name="Donath A."/>
            <person name="Petersen M."/>
            <person name="Wilbrandt J."/>
            <person name="Misof B."/>
            <person name="Liedtke D."/>
            <person name="Thamm M."/>
            <person name="Scheiner R."/>
            <person name="Schmitt T."/>
            <person name="Niehuis O."/>
        </authorList>
    </citation>
    <scope>NUCLEOTIDE SEQUENCE</scope>
    <source>
        <strain evidence="3">GBR_01_08_01A</strain>
    </source>
</reference>
<keyword evidence="2" id="KW-0812">Transmembrane</keyword>
<dbReference type="AlphaFoldDB" id="A0AAD9S153"/>
<evidence type="ECO:0000256" key="1">
    <source>
        <dbReference type="SAM" id="MobiDB-lite"/>
    </source>
</evidence>
<name>A0AAD9S153_9HYME</name>
<accession>A0AAD9S153</accession>
<gene>
    <name evidence="3" type="ORF">KPH14_001651</name>
</gene>
<feature type="transmembrane region" description="Helical" evidence="2">
    <location>
        <begin position="230"/>
        <end position="250"/>
    </location>
</feature>
<reference evidence="3" key="1">
    <citation type="submission" date="2021-08" db="EMBL/GenBank/DDBJ databases">
        <authorList>
            <person name="Misof B."/>
            <person name="Oliver O."/>
            <person name="Podsiadlowski L."/>
            <person name="Donath A."/>
            <person name="Peters R."/>
            <person name="Mayer C."/>
            <person name="Rust J."/>
            <person name="Gunkel S."/>
            <person name="Lesny P."/>
            <person name="Martin S."/>
            <person name="Oeyen J.P."/>
            <person name="Petersen M."/>
            <person name="Panagiotis P."/>
            <person name="Wilbrandt J."/>
            <person name="Tanja T."/>
        </authorList>
    </citation>
    <scope>NUCLEOTIDE SEQUENCE</scope>
    <source>
        <strain evidence="3">GBR_01_08_01A</strain>
        <tissue evidence="3">Thorax + abdomen</tissue>
    </source>
</reference>
<keyword evidence="4" id="KW-1185">Reference proteome</keyword>
<organism evidence="3 4">
    <name type="scientific">Odynerus spinipes</name>
    <dbReference type="NCBI Taxonomy" id="1348599"/>
    <lineage>
        <taxon>Eukaryota</taxon>
        <taxon>Metazoa</taxon>
        <taxon>Ecdysozoa</taxon>
        <taxon>Arthropoda</taxon>
        <taxon>Hexapoda</taxon>
        <taxon>Insecta</taxon>
        <taxon>Pterygota</taxon>
        <taxon>Neoptera</taxon>
        <taxon>Endopterygota</taxon>
        <taxon>Hymenoptera</taxon>
        <taxon>Apocrita</taxon>
        <taxon>Aculeata</taxon>
        <taxon>Vespoidea</taxon>
        <taxon>Vespidae</taxon>
        <taxon>Eumeninae</taxon>
        <taxon>Odynerus</taxon>
    </lineage>
</organism>
<evidence type="ECO:0000313" key="4">
    <source>
        <dbReference type="Proteomes" id="UP001258017"/>
    </source>
</evidence>
<keyword evidence="2" id="KW-1133">Transmembrane helix</keyword>
<evidence type="ECO:0000256" key="2">
    <source>
        <dbReference type="SAM" id="Phobius"/>
    </source>
</evidence>
<protein>
    <submittedName>
        <fullName evidence="3">Uncharacterized protein</fullName>
    </submittedName>
</protein>
<sequence>MTSEEDCPCTDVSEPSNATSLRTDVSSVIHSSESYLGIVDEGKKSHEEMHKKNFYANREVSPKIERSSRQASPAVTDRTIMQFEPPIACLCHAQRIRSCKLPVKYTKDRPQFHRSFWSRLGCKWPSKAYSNERDKTYEVKLKQNTRYDKPFVCCEISEGIPNKMKNSAVKTKPPKYQEAKPKGKRENLAERIDIYYFDHGNSAYYRTTDSPPILVTDKCAEKTDQAATRFWAEIFGTIHIGTAFVTAFILQLIRFILFSLVRPLTVGILQLFADYFMKPLLSIIFNALIQPVLILFYNIATSIKDLCEPLAEAIGLFLREIANLCRAIRIIEIKRENANPTSCT</sequence>
<feature type="transmembrane region" description="Helical" evidence="2">
    <location>
        <begin position="279"/>
        <end position="300"/>
    </location>
</feature>
<evidence type="ECO:0000313" key="3">
    <source>
        <dbReference type="EMBL" id="KAK2588771.1"/>
    </source>
</evidence>
<feature type="region of interest" description="Disordered" evidence="1">
    <location>
        <begin position="1"/>
        <end position="23"/>
    </location>
</feature>